<evidence type="ECO:0000259" key="1">
    <source>
        <dbReference type="Pfam" id="PF03184"/>
    </source>
</evidence>
<protein>
    <recommendedName>
        <fullName evidence="1">DDE-1 domain-containing protein</fullName>
    </recommendedName>
</protein>
<evidence type="ECO:0000313" key="3">
    <source>
        <dbReference type="Proteomes" id="UP001159363"/>
    </source>
</evidence>
<accession>A0ABQ9H742</accession>
<comment type="caution">
    <text evidence="2">The sequence shown here is derived from an EMBL/GenBank/DDBJ whole genome shotgun (WGS) entry which is preliminary data.</text>
</comment>
<name>A0ABQ9H742_9NEOP</name>
<sequence>MRTRQVHFTTCFKTEHCVKGEMCRGANADGTVKLTLLVIGKYAKPQCFKNIKKLPCICKYNSSSWMTSAVFKSDFTLNACMSVLDLKIMFTNCLTHTAW</sequence>
<gene>
    <name evidence="2" type="ORF">PR048_020733</name>
</gene>
<feature type="domain" description="DDE-1" evidence="1">
    <location>
        <begin position="25"/>
        <end position="75"/>
    </location>
</feature>
<evidence type="ECO:0000313" key="2">
    <source>
        <dbReference type="EMBL" id="KAJ8880110.1"/>
    </source>
</evidence>
<dbReference type="Pfam" id="PF03184">
    <property type="entry name" value="DDE_1"/>
    <property type="match status" value="1"/>
</dbReference>
<reference evidence="2 3" key="1">
    <citation type="submission" date="2023-02" db="EMBL/GenBank/DDBJ databases">
        <title>LHISI_Scaffold_Assembly.</title>
        <authorList>
            <person name="Stuart O.P."/>
            <person name="Cleave R."/>
            <person name="Magrath M.J.L."/>
            <person name="Mikheyev A.S."/>
        </authorList>
    </citation>
    <scope>NUCLEOTIDE SEQUENCE [LARGE SCALE GENOMIC DNA]</scope>
    <source>
        <strain evidence="2">Daus_M_001</strain>
        <tissue evidence="2">Leg muscle</tissue>
    </source>
</reference>
<dbReference type="EMBL" id="JARBHB010000007">
    <property type="protein sequence ID" value="KAJ8880110.1"/>
    <property type="molecule type" value="Genomic_DNA"/>
</dbReference>
<proteinExistence type="predicted"/>
<organism evidence="2 3">
    <name type="scientific">Dryococelus australis</name>
    <dbReference type="NCBI Taxonomy" id="614101"/>
    <lineage>
        <taxon>Eukaryota</taxon>
        <taxon>Metazoa</taxon>
        <taxon>Ecdysozoa</taxon>
        <taxon>Arthropoda</taxon>
        <taxon>Hexapoda</taxon>
        <taxon>Insecta</taxon>
        <taxon>Pterygota</taxon>
        <taxon>Neoptera</taxon>
        <taxon>Polyneoptera</taxon>
        <taxon>Phasmatodea</taxon>
        <taxon>Verophasmatodea</taxon>
        <taxon>Anareolatae</taxon>
        <taxon>Phasmatidae</taxon>
        <taxon>Eurycanthinae</taxon>
        <taxon>Dryococelus</taxon>
    </lineage>
</organism>
<dbReference type="InterPro" id="IPR004875">
    <property type="entry name" value="DDE_SF_endonuclease_dom"/>
</dbReference>
<keyword evidence="3" id="KW-1185">Reference proteome</keyword>
<dbReference type="Proteomes" id="UP001159363">
    <property type="component" value="Chromosome 6"/>
</dbReference>